<sequence length="184" mass="19698">MKTGKVQRLTISALLIAVGILIPMFSPVRFMMEPVSFTLGSHVAIFIAMFISPSVAVAVALGTTFGFFIGGFPIIIVMRALSHVLFALVGALILKKYPTILKSPVKSQIFSLGIGIIHGAAEVAVVAVFYFTGNAAGTFYSQGFMQSIILLVGVGSVVHSMIDFALSYIIWRGLTARRSPLTNK</sequence>
<evidence type="ECO:0008006" key="4">
    <source>
        <dbReference type="Google" id="ProtNLM"/>
    </source>
</evidence>
<name>A0AAW9KAH9_CARML</name>
<reference evidence="2" key="1">
    <citation type="submission" date="2023-08" db="EMBL/GenBank/DDBJ databases">
        <title>Genomic characterization of piscicolin 126 produced by Carnobacterium maltaromaticum CM22 strain isolated from salmon (Salmo salar).</title>
        <authorList>
            <person name="Gonzalez-Gragera E."/>
            <person name="Garcia-Lopez J.D."/>
            <person name="Teso-Perez C."/>
            <person name="Gimenez-Hernandez I."/>
            <person name="Peralta-Sanchez J.M."/>
            <person name="Valdivia E."/>
            <person name="Montalban-Lopez M."/>
            <person name="Martin-Platero A.M."/>
            <person name="Banos A."/>
            <person name="Martinez-Bueno M."/>
        </authorList>
    </citation>
    <scope>NUCLEOTIDE SEQUENCE</scope>
    <source>
        <strain evidence="2">CM22</strain>
    </source>
</reference>
<feature type="transmembrane region" description="Helical" evidence="1">
    <location>
        <begin position="109"/>
        <end position="132"/>
    </location>
</feature>
<keyword evidence="1" id="KW-0472">Membrane</keyword>
<dbReference type="Proteomes" id="UP001290462">
    <property type="component" value="Unassembled WGS sequence"/>
</dbReference>
<dbReference type="EMBL" id="JAVBVO010000005">
    <property type="protein sequence ID" value="MDZ5760101.1"/>
    <property type="molecule type" value="Genomic_DNA"/>
</dbReference>
<feature type="transmembrane region" description="Helical" evidence="1">
    <location>
        <begin position="6"/>
        <end position="25"/>
    </location>
</feature>
<keyword evidence="1" id="KW-1133">Transmembrane helix</keyword>
<evidence type="ECO:0000313" key="2">
    <source>
        <dbReference type="EMBL" id="MDZ5760101.1"/>
    </source>
</evidence>
<comment type="caution">
    <text evidence="2">The sequence shown here is derived from an EMBL/GenBank/DDBJ whole genome shotgun (WGS) entry which is preliminary data.</text>
</comment>
<gene>
    <name evidence="2" type="ORF">RAK27_15805</name>
</gene>
<feature type="transmembrane region" description="Helical" evidence="1">
    <location>
        <begin position="37"/>
        <end position="61"/>
    </location>
</feature>
<dbReference type="GeneID" id="83606514"/>
<dbReference type="AlphaFoldDB" id="A0AAW9KAH9"/>
<accession>A0AAW9KAH9</accession>
<evidence type="ECO:0000313" key="3">
    <source>
        <dbReference type="Proteomes" id="UP001290462"/>
    </source>
</evidence>
<organism evidence="2 3">
    <name type="scientific">Carnobacterium maltaromaticum</name>
    <name type="common">Carnobacterium piscicola</name>
    <dbReference type="NCBI Taxonomy" id="2751"/>
    <lineage>
        <taxon>Bacteria</taxon>
        <taxon>Bacillati</taxon>
        <taxon>Bacillota</taxon>
        <taxon>Bacilli</taxon>
        <taxon>Lactobacillales</taxon>
        <taxon>Carnobacteriaceae</taxon>
        <taxon>Carnobacterium</taxon>
    </lineage>
</organism>
<feature type="transmembrane region" description="Helical" evidence="1">
    <location>
        <begin position="144"/>
        <end position="171"/>
    </location>
</feature>
<dbReference type="RefSeq" id="WP_010053386.1">
    <property type="nucleotide sequence ID" value="NZ_BJOJ01000033.1"/>
</dbReference>
<feature type="transmembrane region" description="Helical" evidence="1">
    <location>
        <begin position="67"/>
        <end position="94"/>
    </location>
</feature>
<proteinExistence type="predicted"/>
<dbReference type="Gene3D" id="1.10.1760.20">
    <property type="match status" value="1"/>
</dbReference>
<keyword evidence="1" id="KW-0812">Transmembrane</keyword>
<evidence type="ECO:0000256" key="1">
    <source>
        <dbReference type="SAM" id="Phobius"/>
    </source>
</evidence>
<protein>
    <recommendedName>
        <fullName evidence="4">Niacin transporter NiaX</fullName>
    </recommendedName>
</protein>